<sequence length="325" mass="34989">MVHLTDDLAALIGFAGEATLWGAYAILFLVSIVLMRKRKQSTPLSLPVVVAHVALFIACTVHYGLEFNHFYTTLAAKGVHGYANETTQLVGADIFLSLCDLLGDYILIYRLWVLWGRNYWIIILPSLCAVAGFTCIMVVVHYVVTLDPTSPTPPAAMLPLTIAGYALPLGTNALATVLIIGRIWWLSRPMPGVDASLFAGRSIARNAISTIVESGLLYFAAQLTYVVTLSIPHPSEGVIAVMALQIYGIAPTLIIIRVMLGLSIETTTKGAPVTPMVWASRGYSTQDSRAVKYGVALGSGNTVASSTKVYQADGESVEMKPLEEV</sequence>
<gene>
    <name evidence="1" type="ORF">BD310DRAFT_849325</name>
</gene>
<reference evidence="1 2" key="1">
    <citation type="submission" date="2019-01" db="EMBL/GenBank/DDBJ databases">
        <title>Draft genome sequences of three monokaryotic isolates of the white-rot basidiomycete fungus Dichomitus squalens.</title>
        <authorList>
            <consortium name="DOE Joint Genome Institute"/>
            <person name="Lopez S.C."/>
            <person name="Andreopoulos B."/>
            <person name="Pangilinan J."/>
            <person name="Lipzen A."/>
            <person name="Riley R."/>
            <person name="Ahrendt S."/>
            <person name="Ng V."/>
            <person name="Barry K."/>
            <person name="Daum C."/>
            <person name="Grigoriev I.V."/>
            <person name="Hilden K.S."/>
            <person name="Makela M.R."/>
            <person name="de Vries R.P."/>
        </authorList>
    </citation>
    <scope>NUCLEOTIDE SEQUENCE [LARGE SCALE GENOMIC DNA]</scope>
    <source>
        <strain evidence="1 2">CBS 464.89</strain>
    </source>
</reference>
<evidence type="ECO:0000313" key="1">
    <source>
        <dbReference type="EMBL" id="TBU59398.1"/>
    </source>
</evidence>
<keyword evidence="2" id="KW-1185">Reference proteome</keyword>
<name>A0A4Q9P1D0_9APHY</name>
<accession>A0A4Q9P1D0</accession>
<proteinExistence type="predicted"/>
<protein>
    <submittedName>
        <fullName evidence="1">Uncharacterized protein</fullName>
    </submittedName>
</protein>
<dbReference type="EMBL" id="ML145114">
    <property type="protein sequence ID" value="TBU59398.1"/>
    <property type="molecule type" value="Genomic_DNA"/>
</dbReference>
<dbReference type="AlphaFoldDB" id="A0A4Q9P1D0"/>
<evidence type="ECO:0000313" key="2">
    <source>
        <dbReference type="Proteomes" id="UP000292082"/>
    </source>
</evidence>
<organism evidence="1 2">
    <name type="scientific">Dichomitus squalens</name>
    <dbReference type="NCBI Taxonomy" id="114155"/>
    <lineage>
        <taxon>Eukaryota</taxon>
        <taxon>Fungi</taxon>
        <taxon>Dikarya</taxon>
        <taxon>Basidiomycota</taxon>
        <taxon>Agaricomycotina</taxon>
        <taxon>Agaricomycetes</taxon>
        <taxon>Polyporales</taxon>
        <taxon>Polyporaceae</taxon>
        <taxon>Dichomitus</taxon>
    </lineage>
</organism>
<dbReference type="Proteomes" id="UP000292082">
    <property type="component" value="Unassembled WGS sequence"/>
</dbReference>